<evidence type="ECO:0000313" key="1">
    <source>
        <dbReference type="EMBL" id="CRL30898.1"/>
    </source>
</evidence>
<dbReference type="EMBL" id="HG793196">
    <property type="protein sequence ID" value="CRL30898.1"/>
    <property type="molecule type" value="Genomic_DNA"/>
</dbReference>
<protein>
    <submittedName>
        <fullName evidence="1">Str. FM013</fullName>
    </submittedName>
</protein>
<reference evidence="1 2" key="1">
    <citation type="journal article" date="2014" name="Nat. Commun.">
        <title>Multiple recent horizontal transfers of a large genomic region in cheese making fungi.</title>
        <authorList>
            <person name="Cheeseman K."/>
            <person name="Ropars J."/>
            <person name="Renault P."/>
            <person name="Dupont J."/>
            <person name="Gouzy J."/>
            <person name="Branca A."/>
            <person name="Abraham A.L."/>
            <person name="Ceppi M."/>
            <person name="Conseiller E."/>
            <person name="Debuchy R."/>
            <person name="Malagnac F."/>
            <person name="Goarin A."/>
            <person name="Silar P."/>
            <person name="Lacoste S."/>
            <person name="Sallet E."/>
            <person name="Bensimon A."/>
            <person name="Giraud T."/>
            <person name="Brygoo Y."/>
        </authorList>
    </citation>
    <scope>NUCLEOTIDE SEQUENCE [LARGE SCALE GENOMIC DNA]</scope>
    <source>
        <strain evidence="2">FM 013</strain>
    </source>
</reference>
<proteinExistence type="predicted"/>
<accession>A0A0G4PX65</accession>
<name>A0A0G4PX65_PENC3</name>
<keyword evidence="2" id="KW-1185">Reference proteome</keyword>
<evidence type="ECO:0000313" key="2">
    <source>
        <dbReference type="Proteomes" id="UP000053732"/>
    </source>
</evidence>
<dbReference type="AlphaFoldDB" id="A0A0G4PX65"/>
<organism evidence="1 2">
    <name type="scientific">Penicillium camemberti (strain FM 013)</name>
    <dbReference type="NCBI Taxonomy" id="1429867"/>
    <lineage>
        <taxon>Eukaryota</taxon>
        <taxon>Fungi</taxon>
        <taxon>Dikarya</taxon>
        <taxon>Ascomycota</taxon>
        <taxon>Pezizomycotina</taxon>
        <taxon>Eurotiomycetes</taxon>
        <taxon>Eurotiomycetidae</taxon>
        <taxon>Eurotiales</taxon>
        <taxon>Aspergillaceae</taxon>
        <taxon>Penicillium</taxon>
    </lineage>
</organism>
<sequence>MVCVEPSVWYFYNQPTSNTNLAGSTKLVLNSFQRGVYPPEDFTTLGWVRIRILV</sequence>
<dbReference type="Proteomes" id="UP000053732">
    <property type="component" value="Unassembled WGS sequence"/>
</dbReference>
<gene>
    <name evidence="1" type="ORF">PCAMFM013_S063g000004</name>
</gene>